<dbReference type="EMBL" id="KZ293670">
    <property type="protein sequence ID" value="PBK88999.1"/>
    <property type="molecule type" value="Genomic_DNA"/>
</dbReference>
<evidence type="ECO:0000313" key="11">
    <source>
        <dbReference type="Proteomes" id="UP000217790"/>
    </source>
</evidence>
<dbReference type="Gene3D" id="1.10.510.10">
    <property type="entry name" value="Transferase(Phosphotransferase) domain 1"/>
    <property type="match status" value="1"/>
</dbReference>
<proteinExistence type="predicted"/>
<evidence type="ECO:0000256" key="5">
    <source>
        <dbReference type="ARBA" id="ARBA00022777"/>
    </source>
</evidence>
<keyword evidence="2" id="KW-0723">Serine/threonine-protein kinase</keyword>
<dbReference type="SUPFAM" id="SSF56112">
    <property type="entry name" value="Protein kinase-like (PK-like)"/>
    <property type="match status" value="1"/>
</dbReference>
<evidence type="ECO:0000256" key="3">
    <source>
        <dbReference type="ARBA" id="ARBA00022679"/>
    </source>
</evidence>
<accession>A0A2H3D124</accession>
<dbReference type="OMA" id="FPIPMCR"/>
<keyword evidence="3" id="KW-0808">Transferase</keyword>
<evidence type="ECO:0000256" key="8">
    <source>
        <dbReference type="ARBA" id="ARBA00048679"/>
    </source>
</evidence>
<keyword evidence="11" id="KW-1185">Reference proteome</keyword>
<keyword evidence="5 10" id="KW-0418">Kinase</keyword>
<evidence type="ECO:0000256" key="2">
    <source>
        <dbReference type="ARBA" id="ARBA00022527"/>
    </source>
</evidence>
<keyword evidence="4" id="KW-0547">Nucleotide-binding</keyword>
<dbReference type="GO" id="GO:0050684">
    <property type="term" value="P:regulation of mRNA processing"/>
    <property type="evidence" value="ECO:0007669"/>
    <property type="project" value="TreeGrafter"/>
</dbReference>
<keyword evidence="6" id="KW-0067">ATP-binding</keyword>
<dbReference type="SMART" id="SM00220">
    <property type="entry name" value="S_TKc"/>
    <property type="match status" value="1"/>
</dbReference>
<dbReference type="InParanoid" id="A0A2H3D124"/>
<dbReference type="InterPro" id="IPR000719">
    <property type="entry name" value="Prot_kinase_dom"/>
</dbReference>
<dbReference type="GO" id="GO:0005524">
    <property type="term" value="F:ATP binding"/>
    <property type="evidence" value="ECO:0007669"/>
    <property type="project" value="UniProtKB-KW"/>
</dbReference>
<dbReference type="GO" id="GO:0004674">
    <property type="term" value="F:protein serine/threonine kinase activity"/>
    <property type="evidence" value="ECO:0007669"/>
    <property type="project" value="UniProtKB-KW"/>
</dbReference>
<dbReference type="AlphaFoldDB" id="A0A2H3D124"/>
<dbReference type="InterPro" id="IPR011009">
    <property type="entry name" value="Kinase-like_dom_sf"/>
</dbReference>
<feature type="domain" description="Protein kinase" evidence="9">
    <location>
        <begin position="1"/>
        <end position="225"/>
    </location>
</feature>
<gene>
    <name evidence="10" type="ORF">ARMGADRAFT_1084101</name>
</gene>
<sequence length="228" mass="25780">MEELTRRTLPNKFPIPMCRQIIKQVLLGLDFLHRQCGIVHTDLKLDNFLLRPSDTRGIPTLGGSDSPKIDLSQVSLGQSAVVISDLGVAIQRVIQPYALHAPKVYLRIPYGPSADIWNMGCLAFQLVTYCWLFNPKAGAQWSQDDDILGRWCRSMASNHFQSMSWPVENSVINILTSLVTFEDTTSERILSKDEPELLADMLSCMLRLRPDDRESASELLSHPWLRDA</sequence>
<comment type="catalytic activity">
    <reaction evidence="8">
        <text>L-seryl-[protein] + ATP = O-phospho-L-seryl-[protein] + ADP + H(+)</text>
        <dbReference type="Rhea" id="RHEA:17989"/>
        <dbReference type="Rhea" id="RHEA-COMP:9863"/>
        <dbReference type="Rhea" id="RHEA-COMP:11604"/>
        <dbReference type="ChEBI" id="CHEBI:15378"/>
        <dbReference type="ChEBI" id="CHEBI:29999"/>
        <dbReference type="ChEBI" id="CHEBI:30616"/>
        <dbReference type="ChEBI" id="CHEBI:83421"/>
        <dbReference type="ChEBI" id="CHEBI:456216"/>
        <dbReference type="EC" id="2.7.11.1"/>
    </reaction>
</comment>
<evidence type="ECO:0000256" key="1">
    <source>
        <dbReference type="ARBA" id="ARBA00012513"/>
    </source>
</evidence>
<protein>
    <recommendedName>
        <fullName evidence="1">non-specific serine/threonine protein kinase</fullName>
        <ecNumber evidence="1">2.7.11.1</ecNumber>
    </recommendedName>
</protein>
<reference evidence="11" key="1">
    <citation type="journal article" date="2017" name="Nat. Ecol. Evol.">
        <title>Genome expansion and lineage-specific genetic innovations in the forest pathogenic fungi Armillaria.</title>
        <authorList>
            <person name="Sipos G."/>
            <person name="Prasanna A.N."/>
            <person name="Walter M.C."/>
            <person name="O'Connor E."/>
            <person name="Balint B."/>
            <person name="Krizsan K."/>
            <person name="Kiss B."/>
            <person name="Hess J."/>
            <person name="Varga T."/>
            <person name="Slot J."/>
            <person name="Riley R."/>
            <person name="Boka B."/>
            <person name="Rigling D."/>
            <person name="Barry K."/>
            <person name="Lee J."/>
            <person name="Mihaltcheva S."/>
            <person name="LaButti K."/>
            <person name="Lipzen A."/>
            <person name="Waldron R."/>
            <person name="Moloney N.M."/>
            <person name="Sperisen C."/>
            <person name="Kredics L."/>
            <person name="Vagvoelgyi C."/>
            <person name="Patrignani A."/>
            <person name="Fitzpatrick D."/>
            <person name="Nagy I."/>
            <person name="Doyle S."/>
            <person name="Anderson J.B."/>
            <person name="Grigoriev I.V."/>
            <person name="Gueldener U."/>
            <person name="Muensterkoetter M."/>
            <person name="Nagy L.G."/>
        </authorList>
    </citation>
    <scope>NUCLEOTIDE SEQUENCE [LARGE SCALE GENOMIC DNA]</scope>
    <source>
        <strain evidence="11">Ar21-2</strain>
    </source>
</reference>
<comment type="catalytic activity">
    <reaction evidence="7">
        <text>L-threonyl-[protein] + ATP = O-phospho-L-threonyl-[protein] + ADP + H(+)</text>
        <dbReference type="Rhea" id="RHEA:46608"/>
        <dbReference type="Rhea" id="RHEA-COMP:11060"/>
        <dbReference type="Rhea" id="RHEA-COMP:11605"/>
        <dbReference type="ChEBI" id="CHEBI:15378"/>
        <dbReference type="ChEBI" id="CHEBI:30013"/>
        <dbReference type="ChEBI" id="CHEBI:30616"/>
        <dbReference type="ChEBI" id="CHEBI:61977"/>
        <dbReference type="ChEBI" id="CHEBI:456216"/>
        <dbReference type="EC" id="2.7.11.1"/>
    </reaction>
</comment>
<dbReference type="PROSITE" id="PS00108">
    <property type="entry name" value="PROTEIN_KINASE_ST"/>
    <property type="match status" value="1"/>
</dbReference>
<dbReference type="InterPro" id="IPR008271">
    <property type="entry name" value="Ser/Thr_kinase_AS"/>
</dbReference>
<organism evidence="10 11">
    <name type="scientific">Armillaria gallica</name>
    <name type="common">Bulbous honey fungus</name>
    <name type="synonym">Armillaria bulbosa</name>
    <dbReference type="NCBI Taxonomy" id="47427"/>
    <lineage>
        <taxon>Eukaryota</taxon>
        <taxon>Fungi</taxon>
        <taxon>Dikarya</taxon>
        <taxon>Basidiomycota</taxon>
        <taxon>Agaricomycotina</taxon>
        <taxon>Agaricomycetes</taxon>
        <taxon>Agaricomycetidae</taxon>
        <taxon>Agaricales</taxon>
        <taxon>Marasmiineae</taxon>
        <taxon>Physalacriaceae</taxon>
        <taxon>Armillaria</taxon>
    </lineage>
</organism>
<dbReference type="EC" id="2.7.11.1" evidence="1"/>
<dbReference type="PROSITE" id="PS50011">
    <property type="entry name" value="PROTEIN_KINASE_DOM"/>
    <property type="match status" value="1"/>
</dbReference>
<evidence type="ECO:0000256" key="4">
    <source>
        <dbReference type="ARBA" id="ARBA00022741"/>
    </source>
</evidence>
<evidence type="ECO:0000256" key="6">
    <source>
        <dbReference type="ARBA" id="ARBA00022840"/>
    </source>
</evidence>
<dbReference type="GO" id="GO:0000245">
    <property type="term" value="P:spliceosomal complex assembly"/>
    <property type="evidence" value="ECO:0007669"/>
    <property type="project" value="TreeGrafter"/>
</dbReference>
<evidence type="ECO:0000256" key="7">
    <source>
        <dbReference type="ARBA" id="ARBA00047899"/>
    </source>
</evidence>
<evidence type="ECO:0000313" key="10">
    <source>
        <dbReference type="EMBL" id="PBK88999.1"/>
    </source>
</evidence>
<dbReference type="STRING" id="47427.A0A2H3D124"/>
<dbReference type="InterPro" id="IPR051334">
    <property type="entry name" value="SRPK"/>
</dbReference>
<dbReference type="Proteomes" id="UP000217790">
    <property type="component" value="Unassembled WGS sequence"/>
</dbReference>
<dbReference type="PANTHER" id="PTHR47634">
    <property type="entry name" value="PROTEIN KINASE DOMAIN-CONTAINING PROTEIN-RELATED"/>
    <property type="match status" value="1"/>
</dbReference>
<dbReference type="OrthoDB" id="5979581at2759"/>
<dbReference type="PANTHER" id="PTHR47634:SF9">
    <property type="entry name" value="PROTEIN KINASE DOMAIN-CONTAINING PROTEIN-RELATED"/>
    <property type="match status" value="1"/>
</dbReference>
<name>A0A2H3D124_ARMGA</name>
<evidence type="ECO:0000259" key="9">
    <source>
        <dbReference type="PROSITE" id="PS50011"/>
    </source>
</evidence>
<dbReference type="Pfam" id="PF00069">
    <property type="entry name" value="Pkinase"/>
    <property type="match status" value="1"/>
</dbReference>